<accession>A0ACB9MKR8</accession>
<reference evidence="1 2" key="1">
    <citation type="journal article" date="2022" name="DNA Res.">
        <title>Chromosomal-level genome assembly of the orchid tree Bauhinia variegata (Leguminosae; Cercidoideae) supports the allotetraploid origin hypothesis of Bauhinia.</title>
        <authorList>
            <person name="Zhong Y."/>
            <person name="Chen Y."/>
            <person name="Zheng D."/>
            <person name="Pang J."/>
            <person name="Liu Y."/>
            <person name="Luo S."/>
            <person name="Meng S."/>
            <person name="Qian L."/>
            <person name="Wei D."/>
            <person name="Dai S."/>
            <person name="Zhou R."/>
        </authorList>
    </citation>
    <scope>NUCLEOTIDE SEQUENCE [LARGE SCALE GENOMIC DNA]</scope>
    <source>
        <strain evidence="1">BV-YZ2020</strain>
    </source>
</reference>
<gene>
    <name evidence="1" type="ORF">L6164_023797</name>
</gene>
<protein>
    <submittedName>
        <fullName evidence="1">Uncharacterized protein</fullName>
    </submittedName>
</protein>
<dbReference type="Proteomes" id="UP000828941">
    <property type="component" value="Chromosome 9"/>
</dbReference>
<keyword evidence="2" id="KW-1185">Reference proteome</keyword>
<dbReference type="EMBL" id="CM039434">
    <property type="protein sequence ID" value="KAI4324243.1"/>
    <property type="molecule type" value="Genomic_DNA"/>
</dbReference>
<proteinExistence type="predicted"/>
<comment type="caution">
    <text evidence="1">The sequence shown here is derived from an EMBL/GenBank/DDBJ whole genome shotgun (WGS) entry which is preliminary data.</text>
</comment>
<organism evidence="1 2">
    <name type="scientific">Bauhinia variegata</name>
    <name type="common">Purple orchid tree</name>
    <name type="synonym">Phanera variegata</name>
    <dbReference type="NCBI Taxonomy" id="167791"/>
    <lineage>
        <taxon>Eukaryota</taxon>
        <taxon>Viridiplantae</taxon>
        <taxon>Streptophyta</taxon>
        <taxon>Embryophyta</taxon>
        <taxon>Tracheophyta</taxon>
        <taxon>Spermatophyta</taxon>
        <taxon>Magnoliopsida</taxon>
        <taxon>eudicotyledons</taxon>
        <taxon>Gunneridae</taxon>
        <taxon>Pentapetalae</taxon>
        <taxon>rosids</taxon>
        <taxon>fabids</taxon>
        <taxon>Fabales</taxon>
        <taxon>Fabaceae</taxon>
        <taxon>Cercidoideae</taxon>
        <taxon>Cercideae</taxon>
        <taxon>Bauhiniinae</taxon>
        <taxon>Bauhinia</taxon>
    </lineage>
</organism>
<evidence type="ECO:0000313" key="1">
    <source>
        <dbReference type="EMBL" id="KAI4324243.1"/>
    </source>
</evidence>
<sequence>MLLEKVQHKIRKPWRKTLIDKLLGKKINIQFLEQKLRQIWSLQVKELTPNFDPSSAVTETITTWMRLPNMVMDYYDKDILKHEGVHMICFGCGRYEHTQEHCDDNIPKMQPFVHGEWIER</sequence>
<evidence type="ECO:0000313" key="2">
    <source>
        <dbReference type="Proteomes" id="UP000828941"/>
    </source>
</evidence>
<name>A0ACB9MKR8_BAUVA</name>